<keyword evidence="2" id="KW-1185">Reference proteome</keyword>
<evidence type="ECO:0000313" key="2">
    <source>
        <dbReference type="Proteomes" id="UP000827092"/>
    </source>
</evidence>
<name>A0AAV6VY68_9ARAC</name>
<protein>
    <submittedName>
        <fullName evidence="1">Uncharacterized protein</fullName>
    </submittedName>
</protein>
<dbReference type="EMBL" id="JAFNEN010000008">
    <property type="protein sequence ID" value="KAG8201133.1"/>
    <property type="molecule type" value="Genomic_DNA"/>
</dbReference>
<gene>
    <name evidence="1" type="ORF">JTE90_028798</name>
</gene>
<dbReference type="Proteomes" id="UP000827092">
    <property type="component" value="Unassembled WGS sequence"/>
</dbReference>
<organism evidence="1 2">
    <name type="scientific">Oedothorax gibbosus</name>
    <dbReference type="NCBI Taxonomy" id="931172"/>
    <lineage>
        <taxon>Eukaryota</taxon>
        <taxon>Metazoa</taxon>
        <taxon>Ecdysozoa</taxon>
        <taxon>Arthropoda</taxon>
        <taxon>Chelicerata</taxon>
        <taxon>Arachnida</taxon>
        <taxon>Araneae</taxon>
        <taxon>Araneomorphae</taxon>
        <taxon>Entelegynae</taxon>
        <taxon>Araneoidea</taxon>
        <taxon>Linyphiidae</taxon>
        <taxon>Erigoninae</taxon>
        <taxon>Oedothorax</taxon>
    </lineage>
</organism>
<reference evidence="1 2" key="1">
    <citation type="journal article" date="2022" name="Nat. Ecol. Evol.">
        <title>A masculinizing supergene underlies an exaggerated male reproductive morph in a spider.</title>
        <authorList>
            <person name="Hendrickx F."/>
            <person name="De Corte Z."/>
            <person name="Sonet G."/>
            <person name="Van Belleghem S.M."/>
            <person name="Kostlbacher S."/>
            <person name="Vangestel C."/>
        </authorList>
    </citation>
    <scope>NUCLEOTIDE SEQUENCE [LARGE SCALE GENOMIC DNA]</scope>
    <source>
        <strain evidence="1">W744_W776</strain>
    </source>
</reference>
<accession>A0AAV6VY68</accession>
<dbReference type="AlphaFoldDB" id="A0AAV6VY68"/>
<proteinExistence type="predicted"/>
<sequence length="71" mass="8051">MMRKPESRLREEVLQFLERDDRRSAGELLARPLLHGGRSRRAQKGERVMESGGSRAVMAIGRVQHPTSPRG</sequence>
<evidence type="ECO:0000313" key="1">
    <source>
        <dbReference type="EMBL" id="KAG8201133.1"/>
    </source>
</evidence>
<comment type="caution">
    <text evidence="1">The sequence shown here is derived from an EMBL/GenBank/DDBJ whole genome shotgun (WGS) entry which is preliminary data.</text>
</comment>